<dbReference type="RefSeq" id="XP_016583728.1">
    <property type="nucleotide sequence ID" value="XM_016732432.1"/>
</dbReference>
<accession>A0A0F2LUA9</accession>
<dbReference type="VEuPathDB" id="FungiDB:SPSK_05691"/>
<sequence length="112" mass="12001">MLLLWVGLSGRGGSILLTKSYTRTNEKDRNGAVAEKGDEMVKLAEQREHKRTQKEEAEKGGQGESIGTPGRVVQERGAVHARPARSEMAVERAGTTATNNGGLAEAVKEGRS</sequence>
<reference evidence="2 3" key="1">
    <citation type="journal article" date="2014" name="BMC Genomics">
        <title>Comparative genomics of the major fungal agents of human and animal Sporotrichosis: Sporothrix schenckii and Sporothrix brasiliensis.</title>
        <authorList>
            <person name="Teixeira M.M."/>
            <person name="de Almeida L.G."/>
            <person name="Kubitschek-Barreira P."/>
            <person name="Alves F.L."/>
            <person name="Kioshima E.S."/>
            <person name="Abadio A.K."/>
            <person name="Fernandes L."/>
            <person name="Derengowski L.S."/>
            <person name="Ferreira K.S."/>
            <person name="Souza R.C."/>
            <person name="Ruiz J.C."/>
            <person name="de Andrade N.C."/>
            <person name="Paes H.C."/>
            <person name="Nicola A.M."/>
            <person name="Albuquerque P."/>
            <person name="Gerber A.L."/>
            <person name="Martins V.P."/>
            <person name="Peconick L.D."/>
            <person name="Neto A.V."/>
            <person name="Chaucanez C.B."/>
            <person name="Silva P.A."/>
            <person name="Cunha O.L."/>
            <person name="de Oliveira F.F."/>
            <person name="dos Santos T.C."/>
            <person name="Barros A.L."/>
            <person name="Soares M.A."/>
            <person name="de Oliveira L.M."/>
            <person name="Marini M.M."/>
            <person name="Villalobos-Duno H."/>
            <person name="Cunha M.M."/>
            <person name="de Hoog S."/>
            <person name="da Silveira J.F."/>
            <person name="Henrissat B."/>
            <person name="Nino-Vega G.A."/>
            <person name="Cisalpino P.S."/>
            <person name="Mora-Montes H.M."/>
            <person name="Almeida S.R."/>
            <person name="Stajich J.E."/>
            <person name="Lopes-Bezerra L.M."/>
            <person name="Vasconcelos A.T."/>
            <person name="Felipe M.S."/>
        </authorList>
    </citation>
    <scope>NUCLEOTIDE SEQUENCE [LARGE SCALE GENOMIC DNA]</scope>
    <source>
        <strain evidence="2 3">1099-18</strain>
    </source>
</reference>
<gene>
    <name evidence="2" type="ORF">SPSK_05691</name>
</gene>
<organism evidence="2 3">
    <name type="scientific">Sporothrix schenckii 1099-18</name>
    <dbReference type="NCBI Taxonomy" id="1397361"/>
    <lineage>
        <taxon>Eukaryota</taxon>
        <taxon>Fungi</taxon>
        <taxon>Dikarya</taxon>
        <taxon>Ascomycota</taxon>
        <taxon>Pezizomycotina</taxon>
        <taxon>Sordariomycetes</taxon>
        <taxon>Sordariomycetidae</taxon>
        <taxon>Ophiostomatales</taxon>
        <taxon>Ophiostomataceae</taxon>
        <taxon>Sporothrix</taxon>
    </lineage>
</organism>
<feature type="compositionally biased region" description="Basic and acidic residues" evidence="1">
    <location>
        <begin position="73"/>
        <end position="90"/>
    </location>
</feature>
<name>A0A0F2LUA9_SPOSC</name>
<dbReference type="KEGG" id="ssck:SPSK_05691"/>
<comment type="caution">
    <text evidence="2">The sequence shown here is derived from an EMBL/GenBank/DDBJ whole genome shotgun (WGS) entry which is preliminary data.</text>
</comment>
<evidence type="ECO:0000313" key="2">
    <source>
        <dbReference type="EMBL" id="KJR81052.1"/>
    </source>
</evidence>
<evidence type="ECO:0000256" key="1">
    <source>
        <dbReference type="SAM" id="MobiDB-lite"/>
    </source>
</evidence>
<proteinExistence type="predicted"/>
<dbReference type="GeneID" id="27667709"/>
<feature type="region of interest" description="Disordered" evidence="1">
    <location>
        <begin position="46"/>
        <end position="112"/>
    </location>
</feature>
<dbReference type="EMBL" id="AXCR01000012">
    <property type="protein sequence ID" value="KJR81052.1"/>
    <property type="molecule type" value="Genomic_DNA"/>
</dbReference>
<dbReference type="Proteomes" id="UP000033710">
    <property type="component" value="Unassembled WGS sequence"/>
</dbReference>
<feature type="compositionally biased region" description="Basic and acidic residues" evidence="1">
    <location>
        <begin position="46"/>
        <end position="61"/>
    </location>
</feature>
<reference evidence="2 3" key="2">
    <citation type="journal article" date="2015" name="Eukaryot. Cell">
        <title>Asexual propagation of a virulent clone complex in a human and feline outbreak of sporotrichosis.</title>
        <authorList>
            <person name="Teixeira Mde M."/>
            <person name="Rodrigues A.M."/>
            <person name="Tsui C.K."/>
            <person name="de Almeida L.G."/>
            <person name="Van Diepeningen A.D."/>
            <person name="van den Ende B.G."/>
            <person name="Fernandes G.F."/>
            <person name="Kano R."/>
            <person name="Hamelin R.C."/>
            <person name="Lopes-Bezerra L.M."/>
            <person name="Vasconcelos A.T."/>
            <person name="de Hoog S."/>
            <person name="de Camargo Z.P."/>
            <person name="Felipe M.S."/>
        </authorList>
    </citation>
    <scope>NUCLEOTIDE SEQUENCE [LARGE SCALE GENOMIC DNA]</scope>
    <source>
        <strain evidence="2 3">1099-18</strain>
    </source>
</reference>
<dbReference type="AlphaFoldDB" id="A0A0F2LUA9"/>
<protein>
    <submittedName>
        <fullName evidence="2">Uncharacterized protein</fullName>
    </submittedName>
</protein>
<evidence type="ECO:0000313" key="3">
    <source>
        <dbReference type="Proteomes" id="UP000033710"/>
    </source>
</evidence>